<gene>
    <name evidence="1" type="ORF">MKS88_000641</name>
</gene>
<accession>A0ACB9YFC4</accession>
<keyword evidence="2" id="KW-1185">Reference proteome</keyword>
<protein>
    <submittedName>
        <fullName evidence="1">PIR protein</fullName>
    </submittedName>
</protein>
<organism evidence="1 2">
    <name type="scientific">Plasmodium brasilianum</name>
    <dbReference type="NCBI Taxonomy" id="5824"/>
    <lineage>
        <taxon>Eukaryota</taxon>
        <taxon>Sar</taxon>
        <taxon>Alveolata</taxon>
        <taxon>Apicomplexa</taxon>
        <taxon>Aconoidasida</taxon>
        <taxon>Haemosporida</taxon>
        <taxon>Plasmodiidae</taxon>
        <taxon>Plasmodium</taxon>
        <taxon>Plasmodium (Plasmodium)</taxon>
    </lineage>
</organism>
<name>A0ACB9YFC4_PLABR</name>
<dbReference type="Proteomes" id="UP001056978">
    <property type="component" value="Chromosome 2"/>
</dbReference>
<evidence type="ECO:0000313" key="2">
    <source>
        <dbReference type="Proteomes" id="UP001056978"/>
    </source>
</evidence>
<dbReference type="EMBL" id="CM043770">
    <property type="protein sequence ID" value="KAI4840878.1"/>
    <property type="molecule type" value="Genomic_DNA"/>
</dbReference>
<evidence type="ECO:0000313" key="1">
    <source>
        <dbReference type="EMBL" id="KAI4840878.1"/>
    </source>
</evidence>
<comment type="caution">
    <text evidence="1">The sequence shown here is derived from an EMBL/GenBank/DDBJ whole genome shotgun (WGS) entry which is preliminary data.</text>
</comment>
<sequence length="284" mass="33834">MFIYNKTIQLGNIKNEETHEAWMDFVKWFYDSGKTSVNFYENQDNENLPVSGLEKYRVTQNLDDILNNHDNLTDFLKLHFFSKNVGYIQDILSYQGNKYYKDSCKFVNDCLDIYRKFKKEFCKNSLESGYKSSAVCNELYIFSDRYEKTLYRPLKSHNKVGSLIEFEEGAQVRCSLDDPLYKRFVWSFYNEQTSELTPLGNVVVSLLFLFGIYLAGFVLYKFTPFGKHINPRLRRKLKRAWHKVERDYAEQMLKDGTDNEPPQESTMSIDMDYFPRNYMKVEYK</sequence>
<proteinExistence type="predicted"/>
<reference evidence="1" key="1">
    <citation type="submission" date="2022-06" db="EMBL/GenBank/DDBJ databases">
        <title>The First Complete Genome of the Simian Malaria Parasite Plasmodium brasilianum.</title>
        <authorList>
            <person name="Bajic M."/>
            <person name="Ravishankar S."/>
        </authorList>
    </citation>
    <scope>NUCLEOTIDE SEQUENCE</scope>
    <source>
        <strain evidence="1">Bolivian I</strain>
    </source>
</reference>